<evidence type="ECO:0000256" key="1">
    <source>
        <dbReference type="PROSITE-ProRule" id="PRU00047"/>
    </source>
</evidence>
<dbReference type="SUPFAM" id="SSF57756">
    <property type="entry name" value="Retrovirus zinc finger-like domains"/>
    <property type="match status" value="1"/>
</dbReference>
<keyword evidence="4" id="KW-1185">Reference proteome</keyword>
<dbReference type="Gene3D" id="4.10.60.10">
    <property type="entry name" value="Zinc finger, CCHC-type"/>
    <property type="match status" value="1"/>
</dbReference>
<dbReference type="AlphaFoldDB" id="A0AAD7XVR4"/>
<proteinExistence type="predicted"/>
<organism evidence="3 4">
    <name type="scientific">Lichtheimia ornata</name>
    <dbReference type="NCBI Taxonomy" id="688661"/>
    <lineage>
        <taxon>Eukaryota</taxon>
        <taxon>Fungi</taxon>
        <taxon>Fungi incertae sedis</taxon>
        <taxon>Mucoromycota</taxon>
        <taxon>Mucoromycotina</taxon>
        <taxon>Mucoromycetes</taxon>
        <taxon>Mucorales</taxon>
        <taxon>Lichtheimiaceae</taxon>
        <taxon>Lichtheimia</taxon>
    </lineage>
</organism>
<evidence type="ECO:0000313" key="3">
    <source>
        <dbReference type="EMBL" id="KAJ8654818.1"/>
    </source>
</evidence>
<dbReference type="GO" id="GO:0003676">
    <property type="term" value="F:nucleic acid binding"/>
    <property type="evidence" value="ECO:0007669"/>
    <property type="project" value="InterPro"/>
</dbReference>
<reference evidence="3 4" key="1">
    <citation type="submission" date="2023-03" db="EMBL/GenBank/DDBJ databases">
        <title>Genome sequence of Lichtheimia ornata CBS 291.66.</title>
        <authorList>
            <person name="Mohabir J.T."/>
            <person name="Shea T.P."/>
            <person name="Kurbessoian T."/>
            <person name="Berby B."/>
            <person name="Fontaine J."/>
            <person name="Livny J."/>
            <person name="Gnirke A."/>
            <person name="Stajich J.E."/>
            <person name="Cuomo C.A."/>
        </authorList>
    </citation>
    <scope>NUCLEOTIDE SEQUENCE [LARGE SCALE GENOMIC DNA]</scope>
    <source>
        <strain evidence="3">CBS 291.66</strain>
    </source>
</reference>
<dbReference type="GO" id="GO:0008270">
    <property type="term" value="F:zinc ion binding"/>
    <property type="evidence" value="ECO:0007669"/>
    <property type="project" value="UniProtKB-KW"/>
</dbReference>
<sequence length="116" mass="13083">MTFNHPSPLNNRTFKISDPIPELLNYLTTNLKLQIDNRCAGVIDETTTRTKLAFEYRRNDWRTPEPSVVVTTACDKEPPRCYNCGGLGHLQRSCPSTYLVNGVIDLLLNDLATNSI</sequence>
<dbReference type="SMART" id="SM00343">
    <property type="entry name" value="ZnF_C2HC"/>
    <property type="match status" value="1"/>
</dbReference>
<dbReference type="Proteomes" id="UP001234581">
    <property type="component" value="Unassembled WGS sequence"/>
</dbReference>
<keyword evidence="1" id="KW-0863">Zinc-finger</keyword>
<gene>
    <name evidence="3" type="ORF">O0I10_009540</name>
</gene>
<dbReference type="Pfam" id="PF00098">
    <property type="entry name" value="zf-CCHC"/>
    <property type="match status" value="1"/>
</dbReference>
<name>A0AAD7XVR4_9FUNG</name>
<evidence type="ECO:0000259" key="2">
    <source>
        <dbReference type="PROSITE" id="PS50158"/>
    </source>
</evidence>
<protein>
    <recommendedName>
        <fullName evidence="2">CCHC-type domain-containing protein</fullName>
    </recommendedName>
</protein>
<comment type="caution">
    <text evidence="3">The sequence shown here is derived from an EMBL/GenBank/DDBJ whole genome shotgun (WGS) entry which is preliminary data.</text>
</comment>
<accession>A0AAD7XVR4</accession>
<dbReference type="PROSITE" id="PS50158">
    <property type="entry name" value="ZF_CCHC"/>
    <property type="match status" value="1"/>
</dbReference>
<feature type="domain" description="CCHC-type" evidence="2">
    <location>
        <begin position="80"/>
        <end position="96"/>
    </location>
</feature>
<keyword evidence="1" id="KW-0862">Zinc</keyword>
<dbReference type="EMBL" id="JARTCD010000056">
    <property type="protein sequence ID" value="KAJ8654818.1"/>
    <property type="molecule type" value="Genomic_DNA"/>
</dbReference>
<evidence type="ECO:0000313" key="4">
    <source>
        <dbReference type="Proteomes" id="UP001234581"/>
    </source>
</evidence>
<dbReference type="GeneID" id="83216946"/>
<keyword evidence="1" id="KW-0479">Metal-binding</keyword>
<dbReference type="InterPro" id="IPR036875">
    <property type="entry name" value="Znf_CCHC_sf"/>
</dbReference>
<dbReference type="InterPro" id="IPR001878">
    <property type="entry name" value="Znf_CCHC"/>
</dbReference>
<dbReference type="RefSeq" id="XP_058339732.1">
    <property type="nucleotide sequence ID" value="XM_058489530.1"/>
</dbReference>